<accession>A0A0L6Z7B4</accession>
<dbReference type="InterPro" id="IPR053150">
    <property type="entry name" value="Teicoplanin_resist-assoc"/>
</dbReference>
<evidence type="ECO:0000313" key="3">
    <source>
        <dbReference type="EMBL" id="KOA18854.1"/>
    </source>
</evidence>
<keyword evidence="4" id="KW-1185">Reference proteome</keyword>
<comment type="caution">
    <text evidence="3">The sequence shown here is derived from an EMBL/GenBank/DDBJ whole genome shotgun (WGS) entry which is preliminary data.</text>
</comment>
<dbReference type="EMBL" id="LHUR01000032">
    <property type="protein sequence ID" value="KOA18854.1"/>
    <property type="molecule type" value="Genomic_DNA"/>
</dbReference>
<feature type="domain" description="VanZ-like" evidence="2">
    <location>
        <begin position="1"/>
        <end position="45"/>
    </location>
</feature>
<name>A0A0L6Z7B4_9CLOT</name>
<proteinExistence type="predicted"/>
<organism evidence="3 4">
    <name type="scientific">Clostridium homopropionicum DSM 5847</name>
    <dbReference type="NCBI Taxonomy" id="1121318"/>
    <lineage>
        <taxon>Bacteria</taxon>
        <taxon>Bacillati</taxon>
        <taxon>Bacillota</taxon>
        <taxon>Clostridia</taxon>
        <taxon>Eubacteriales</taxon>
        <taxon>Clostridiaceae</taxon>
        <taxon>Clostridium</taxon>
    </lineage>
</organism>
<protein>
    <submittedName>
        <fullName evidence="3">VanZ like family protein</fullName>
    </submittedName>
</protein>
<dbReference type="Pfam" id="PF04892">
    <property type="entry name" value="VanZ"/>
    <property type="match status" value="1"/>
</dbReference>
<dbReference type="AlphaFoldDB" id="A0A0L6Z7B4"/>
<feature type="transmembrane region" description="Helical" evidence="1">
    <location>
        <begin position="28"/>
        <end position="48"/>
    </location>
</feature>
<evidence type="ECO:0000259" key="2">
    <source>
        <dbReference type="Pfam" id="PF04892"/>
    </source>
</evidence>
<dbReference type="PANTHER" id="PTHR36834">
    <property type="entry name" value="MEMBRANE PROTEIN-RELATED"/>
    <property type="match status" value="1"/>
</dbReference>
<reference evidence="4" key="1">
    <citation type="submission" date="2015-08" db="EMBL/GenBank/DDBJ databases">
        <title>Genome sequence of the strict anaerobe Clostridium homopropionicum LuHBu1 (DSM 5847T).</title>
        <authorList>
            <person name="Poehlein A."/>
            <person name="Beck M."/>
            <person name="Schiel-Bengelsdorf B."/>
            <person name="Bengelsdorf F.R."/>
            <person name="Daniel R."/>
            <person name="Duerre P."/>
        </authorList>
    </citation>
    <scope>NUCLEOTIDE SEQUENCE [LARGE SCALE GENOMIC DNA]</scope>
    <source>
        <strain evidence="4">DSM 5847</strain>
    </source>
</reference>
<keyword evidence="1" id="KW-0472">Membrane</keyword>
<sequence length="63" mass="7113">MSISIELLQLIEILSGIGFARAIDIDDVILNVLGIVIGYLIYRAIYYVSNRYSIKFMSNILDS</sequence>
<keyword evidence="1" id="KW-1133">Transmembrane helix</keyword>
<dbReference type="PANTHER" id="PTHR36834:SF2">
    <property type="entry name" value="MEMBRANE PROTEIN"/>
    <property type="match status" value="1"/>
</dbReference>
<keyword evidence="1" id="KW-0812">Transmembrane</keyword>
<evidence type="ECO:0000256" key="1">
    <source>
        <dbReference type="SAM" id="Phobius"/>
    </source>
</evidence>
<dbReference type="InterPro" id="IPR006976">
    <property type="entry name" value="VanZ-like"/>
</dbReference>
<dbReference type="STRING" id="36844.SAMN04488501_12241"/>
<gene>
    <name evidence="3" type="ORF">CLHOM_27930</name>
</gene>
<evidence type="ECO:0000313" key="4">
    <source>
        <dbReference type="Proteomes" id="UP000037043"/>
    </source>
</evidence>
<dbReference type="Proteomes" id="UP000037043">
    <property type="component" value="Unassembled WGS sequence"/>
</dbReference>